<dbReference type="NCBIfam" id="TIGR00543">
    <property type="entry name" value="isochor_syn"/>
    <property type="match status" value="1"/>
</dbReference>
<dbReference type="InterPro" id="IPR005801">
    <property type="entry name" value="ADC_synthase"/>
</dbReference>
<evidence type="ECO:0000256" key="4">
    <source>
        <dbReference type="ARBA" id="ARBA00023235"/>
    </source>
</evidence>
<dbReference type="Proteomes" id="UP001057481">
    <property type="component" value="Unassembled WGS sequence"/>
</dbReference>
<dbReference type="RefSeq" id="WP_205142860.1">
    <property type="nucleotide sequence ID" value="NZ_JAFBDN010000001.1"/>
</dbReference>
<keyword evidence="8" id="KW-1185">Reference proteome</keyword>
<comment type="catalytic activity">
    <reaction evidence="1">
        <text>chorismate = isochorismate</text>
        <dbReference type="Rhea" id="RHEA:18985"/>
        <dbReference type="ChEBI" id="CHEBI:29748"/>
        <dbReference type="ChEBI" id="CHEBI:29780"/>
        <dbReference type="EC" id="5.4.4.2"/>
    </reaction>
</comment>
<organism evidence="7 8">
    <name type="scientific">Periweissella beninensis</name>
    <dbReference type="NCBI Taxonomy" id="504936"/>
    <lineage>
        <taxon>Bacteria</taxon>
        <taxon>Bacillati</taxon>
        <taxon>Bacillota</taxon>
        <taxon>Bacilli</taxon>
        <taxon>Lactobacillales</taxon>
        <taxon>Lactobacillaceae</taxon>
        <taxon>Periweissella</taxon>
    </lineage>
</organism>
<evidence type="ECO:0000256" key="5">
    <source>
        <dbReference type="ARBA" id="ARBA00041564"/>
    </source>
</evidence>
<dbReference type="InterPro" id="IPR015890">
    <property type="entry name" value="Chorismate_C"/>
</dbReference>
<evidence type="ECO:0000259" key="6">
    <source>
        <dbReference type="Pfam" id="PF00425"/>
    </source>
</evidence>
<dbReference type="PANTHER" id="PTHR42839">
    <property type="entry name" value="ISOCHORISMATE SYNTHASE ENTC"/>
    <property type="match status" value="1"/>
</dbReference>
<dbReference type="PANTHER" id="PTHR42839:SF1">
    <property type="entry name" value="ISOCHORISMATE SYNTHASE MENF"/>
    <property type="match status" value="1"/>
</dbReference>
<sequence length="388" mass="43463">MNFPNELVLQEQFAAAKVAVYFANPAKTTRYYGFEVKKEIFEGDFQAVQQWRAEGHTNPIFGGFKFDNQKTALSKLMNGYFFEPQTVYELVTKQVYGIKQKLPLAKSTPTYKQKNQIIQQRDETTWPNRINRVIDSLLTQADKQKVVLGRQRLLQLATEINLVSLIQQLQEQQPNSYHFVLKYYDEVFVSATPERLVAVKDGQVATAAVAGSIKRGTTPLEDTKLQTALLNDHKNLQEHTYVVATIVKKLAHLAKLDTISQPGILKTPQIQHLYTPITGNLKATKTLLDVAQRLHPTPALGGIPVEWALVIIKETETFARGLFASPIGMIMPNGDGELVIGIRSMYVVAKTVRLFAGAGILAESQAQSEYQETALKMEPMMSLLENLA</sequence>
<feature type="domain" description="Chorismate-utilising enzyme C-terminal" evidence="6">
    <location>
        <begin position="124"/>
        <end position="376"/>
    </location>
</feature>
<dbReference type="EMBL" id="JAGMVS010000062">
    <property type="protein sequence ID" value="MCM2437279.1"/>
    <property type="molecule type" value="Genomic_DNA"/>
</dbReference>
<dbReference type="SUPFAM" id="SSF56322">
    <property type="entry name" value="ADC synthase"/>
    <property type="match status" value="1"/>
</dbReference>
<gene>
    <name evidence="7" type="ORF">KAK10_05070</name>
</gene>
<reference evidence="7" key="1">
    <citation type="submission" date="2021-04" db="EMBL/GenBank/DDBJ databases">
        <title>Taxonomic assessment of Weissella genus.</title>
        <authorList>
            <person name="Fanelli F."/>
            <person name="Chieffi D."/>
            <person name="Dell'Aquila A."/>
            <person name="Gyu-Sung C."/>
            <person name="Franz C.M.A.P."/>
            <person name="Fusco V."/>
        </authorList>
    </citation>
    <scope>NUCLEOTIDE SEQUENCE</scope>
    <source>
        <strain evidence="7">LMG 25373</strain>
    </source>
</reference>
<evidence type="ECO:0000313" key="7">
    <source>
        <dbReference type="EMBL" id="MCM2437279.1"/>
    </source>
</evidence>
<keyword evidence="4 7" id="KW-0413">Isomerase</keyword>
<dbReference type="Gene3D" id="3.60.120.10">
    <property type="entry name" value="Anthranilate synthase"/>
    <property type="match status" value="1"/>
</dbReference>
<protein>
    <recommendedName>
        <fullName evidence="3">isochorismate synthase</fullName>
        <ecNumber evidence="3">5.4.4.2</ecNumber>
    </recommendedName>
    <alternativeName>
        <fullName evidence="5">Isochorismate mutase</fullName>
    </alternativeName>
</protein>
<name>A0ABT0VHG6_9LACO</name>
<evidence type="ECO:0000313" key="8">
    <source>
        <dbReference type="Proteomes" id="UP001057481"/>
    </source>
</evidence>
<accession>A0ABT0VHG6</accession>
<evidence type="ECO:0000256" key="1">
    <source>
        <dbReference type="ARBA" id="ARBA00000799"/>
    </source>
</evidence>
<evidence type="ECO:0000256" key="2">
    <source>
        <dbReference type="ARBA" id="ARBA00005297"/>
    </source>
</evidence>
<dbReference type="Pfam" id="PF00425">
    <property type="entry name" value="Chorismate_bind"/>
    <property type="match status" value="1"/>
</dbReference>
<keyword evidence="7" id="KW-0808">Transferase</keyword>
<dbReference type="EC" id="5.4.4.2" evidence="3"/>
<proteinExistence type="inferred from homology"/>
<dbReference type="InterPro" id="IPR004561">
    <property type="entry name" value="IsoChor_synthase"/>
</dbReference>
<dbReference type="GO" id="GO:0008909">
    <property type="term" value="F:isochorismate synthase activity"/>
    <property type="evidence" value="ECO:0007669"/>
    <property type="project" value="UniProtKB-EC"/>
</dbReference>
<dbReference type="GO" id="GO:0016740">
    <property type="term" value="F:transferase activity"/>
    <property type="evidence" value="ECO:0007669"/>
    <property type="project" value="UniProtKB-KW"/>
</dbReference>
<comment type="similarity">
    <text evidence="2">Belongs to the isochorismate synthase family.</text>
</comment>
<comment type="caution">
    <text evidence="7">The sequence shown here is derived from an EMBL/GenBank/DDBJ whole genome shotgun (WGS) entry which is preliminary data.</text>
</comment>
<evidence type="ECO:0000256" key="3">
    <source>
        <dbReference type="ARBA" id="ARBA00012824"/>
    </source>
</evidence>